<protein>
    <submittedName>
        <fullName evidence="1">Uncharacterized protein</fullName>
    </submittedName>
</protein>
<proteinExistence type="predicted"/>
<evidence type="ECO:0000313" key="2">
    <source>
        <dbReference type="Proteomes" id="UP000467841"/>
    </source>
</evidence>
<keyword evidence="2" id="KW-1185">Reference proteome</keyword>
<evidence type="ECO:0000313" key="1">
    <source>
        <dbReference type="EMBL" id="CAA7061968.1"/>
    </source>
</evidence>
<dbReference type="Proteomes" id="UP000467841">
    <property type="component" value="Unassembled WGS sequence"/>
</dbReference>
<dbReference type="PANTHER" id="PTHR37259:SF2">
    <property type="entry name" value="OS07G0474300 PROTEIN"/>
    <property type="match status" value="1"/>
</dbReference>
<gene>
    <name evidence="1" type="ORF">MERR_LOCUS49204</name>
</gene>
<comment type="caution">
    <text evidence="1">The sequence shown here is derived from an EMBL/GenBank/DDBJ whole genome shotgun (WGS) entry which is preliminary data.</text>
</comment>
<sequence length="213" mass="23990">MSRMRTSYLKPPLPKSPIRLRSRQVVLSNSSSLLTPPGLTNFQKPGRRLSDTDLEPKLPVDYTSISSEIHALAKMVEKEFAEEEKEEIKTRAVGTNLENLATNSVPVFERGRFYEEYSARRNERLRRKKGGEDAGAEGGVVKGTPYNLGVYHEPMMTTKRRGTVKKKTVSMVEATPRYSLRSMTKENRKPPPIPLNAALSAMKTASARRGRRI</sequence>
<dbReference type="OrthoDB" id="784446at2759"/>
<dbReference type="AlphaFoldDB" id="A0A6D2LAN9"/>
<organism evidence="1 2">
    <name type="scientific">Microthlaspi erraticum</name>
    <dbReference type="NCBI Taxonomy" id="1685480"/>
    <lineage>
        <taxon>Eukaryota</taxon>
        <taxon>Viridiplantae</taxon>
        <taxon>Streptophyta</taxon>
        <taxon>Embryophyta</taxon>
        <taxon>Tracheophyta</taxon>
        <taxon>Spermatophyta</taxon>
        <taxon>Magnoliopsida</taxon>
        <taxon>eudicotyledons</taxon>
        <taxon>Gunneridae</taxon>
        <taxon>Pentapetalae</taxon>
        <taxon>rosids</taxon>
        <taxon>malvids</taxon>
        <taxon>Brassicales</taxon>
        <taxon>Brassicaceae</taxon>
        <taxon>Coluteocarpeae</taxon>
        <taxon>Microthlaspi</taxon>
    </lineage>
</organism>
<accession>A0A6D2LAN9</accession>
<reference evidence="1" key="1">
    <citation type="submission" date="2020-01" db="EMBL/GenBank/DDBJ databases">
        <authorList>
            <person name="Mishra B."/>
        </authorList>
    </citation>
    <scope>NUCLEOTIDE SEQUENCE [LARGE SCALE GENOMIC DNA]</scope>
</reference>
<dbReference type="EMBL" id="CACVBM020001906">
    <property type="protein sequence ID" value="CAA7061968.1"/>
    <property type="molecule type" value="Genomic_DNA"/>
</dbReference>
<dbReference type="PANTHER" id="PTHR37259">
    <property type="entry name" value="OS07G0474300 PROTEIN"/>
    <property type="match status" value="1"/>
</dbReference>
<name>A0A6D2LAN9_9BRAS</name>